<evidence type="ECO:0000256" key="2">
    <source>
        <dbReference type="ARBA" id="ARBA00023125"/>
    </source>
</evidence>
<dbReference type="EMBL" id="DWWT01000010">
    <property type="protein sequence ID" value="HJC05104.1"/>
    <property type="molecule type" value="Genomic_DNA"/>
</dbReference>
<evidence type="ECO:0000313" key="5">
    <source>
        <dbReference type="EMBL" id="HJC05104.1"/>
    </source>
</evidence>
<dbReference type="GO" id="GO:0003700">
    <property type="term" value="F:DNA-binding transcription factor activity"/>
    <property type="evidence" value="ECO:0007669"/>
    <property type="project" value="InterPro"/>
</dbReference>
<dbReference type="InterPro" id="IPR000835">
    <property type="entry name" value="HTH_MarR-typ"/>
</dbReference>
<reference evidence="5" key="1">
    <citation type="journal article" date="2021" name="PeerJ">
        <title>Extensive microbial diversity within the chicken gut microbiome revealed by metagenomics and culture.</title>
        <authorList>
            <person name="Gilroy R."/>
            <person name="Ravi A."/>
            <person name="Getino M."/>
            <person name="Pursley I."/>
            <person name="Horton D.L."/>
            <person name="Alikhan N.F."/>
            <person name="Baker D."/>
            <person name="Gharbi K."/>
            <person name="Hall N."/>
            <person name="Watson M."/>
            <person name="Adriaenssens E.M."/>
            <person name="Foster-Nyarko E."/>
            <person name="Jarju S."/>
            <person name="Secka A."/>
            <person name="Antonio M."/>
            <person name="Oren A."/>
            <person name="Chaudhuri R.R."/>
            <person name="La Ragione R."/>
            <person name="Hildebrand F."/>
            <person name="Pallen M.J."/>
        </authorList>
    </citation>
    <scope>NUCLEOTIDE SEQUENCE</scope>
    <source>
        <strain evidence="5">CHK180-15479</strain>
    </source>
</reference>
<gene>
    <name evidence="5" type="ORF">H9704_02960</name>
</gene>
<dbReference type="InterPro" id="IPR036390">
    <property type="entry name" value="WH_DNA-bd_sf"/>
</dbReference>
<evidence type="ECO:0000256" key="3">
    <source>
        <dbReference type="ARBA" id="ARBA00023163"/>
    </source>
</evidence>
<evidence type="ECO:0000259" key="4">
    <source>
        <dbReference type="PROSITE" id="PS50995"/>
    </source>
</evidence>
<accession>A0A9D2MZ11</accession>
<feature type="domain" description="HTH marR-type" evidence="4">
    <location>
        <begin position="1"/>
        <end position="138"/>
    </location>
</feature>
<dbReference type="PANTHER" id="PTHR42756:SF1">
    <property type="entry name" value="TRANSCRIPTIONAL REPRESSOR OF EMRAB OPERON"/>
    <property type="match status" value="1"/>
</dbReference>
<evidence type="ECO:0000313" key="6">
    <source>
        <dbReference type="Proteomes" id="UP000823910"/>
    </source>
</evidence>
<dbReference type="Pfam" id="PF12802">
    <property type="entry name" value="MarR_2"/>
    <property type="match status" value="1"/>
</dbReference>
<protein>
    <submittedName>
        <fullName evidence="5">MarR family winged helix-turn-helix transcriptional regulator</fullName>
    </submittedName>
</protein>
<dbReference type="PROSITE" id="PS50995">
    <property type="entry name" value="HTH_MARR_2"/>
    <property type="match status" value="1"/>
</dbReference>
<dbReference type="SUPFAM" id="SSF46785">
    <property type="entry name" value="Winged helix' DNA-binding domain"/>
    <property type="match status" value="1"/>
</dbReference>
<keyword evidence="3" id="KW-0804">Transcription</keyword>
<proteinExistence type="predicted"/>
<dbReference type="AlphaFoldDB" id="A0A9D2MZ11"/>
<dbReference type="PRINTS" id="PR00598">
    <property type="entry name" value="HTHMARR"/>
</dbReference>
<dbReference type="GO" id="GO:0003677">
    <property type="term" value="F:DNA binding"/>
    <property type="evidence" value="ECO:0007669"/>
    <property type="project" value="UniProtKB-KW"/>
</dbReference>
<dbReference type="Proteomes" id="UP000823910">
    <property type="component" value="Unassembled WGS sequence"/>
</dbReference>
<evidence type="ECO:0000256" key="1">
    <source>
        <dbReference type="ARBA" id="ARBA00023015"/>
    </source>
</evidence>
<dbReference type="SMART" id="SM00347">
    <property type="entry name" value="HTH_MARR"/>
    <property type="match status" value="1"/>
</dbReference>
<name>A0A9D2MZ11_9FIRM</name>
<keyword evidence="2" id="KW-0238">DNA-binding</keyword>
<reference evidence="5" key="2">
    <citation type="submission" date="2021-04" db="EMBL/GenBank/DDBJ databases">
        <authorList>
            <person name="Gilroy R."/>
        </authorList>
    </citation>
    <scope>NUCLEOTIDE SEQUENCE</scope>
    <source>
        <strain evidence="5">CHK180-15479</strain>
    </source>
</reference>
<dbReference type="PANTHER" id="PTHR42756">
    <property type="entry name" value="TRANSCRIPTIONAL REGULATOR, MARR"/>
    <property type="match status" value="1"/>
</dbReference>
<keyword evidence="1" id="KW-0805">Transcription regulation</keyword>
<sequence length="141" mass="16281">MIRSSQSVGRCVGRLSNKIRRKVDTFSCKGQFSGAQGKVLHFLLAQSGDVFQKDVEEEFGMRPPTATELLKKMEENGLIRREAASYDARLKRILLTEKALQYREQVCKDLDGMEEEMMRGIREEDLEVFFRVMEQLIDNLS</sequence>
<organism evidence="5 6">
    <name type="scientific">Candidatus Enterocloster excrementipullorum</name>
    <dbReference type="NCBI Taxonomy" id="2838559"/>
    <lineage>
        <taxon>Bacteria</taxon>
        <taxon>Bacillati</taxon>
        <taxon>Bacillota</taxon>
        <taxon>Clostridia</taxon>
        <taxon>Lachnospirales</taxon>
        <taxon>Lachnospiraceae</taxon>
        <taxon>Enterocloster</taxon>
    </lineage>
</organism>
<comment type="caution">
    <text evidence="5">The sequence shown here is derived from an EMBL/GenBank/DDBJ whole genome shotgun (WGS) entry which is preliminary data.</text>
</comment>
<dbReference type="InterPro" id="IPR036388">
    <property type="entry name" value="WH-like_DNA-bd_sf"/>
</dbReference>
<dbReference type="Gene3D" id="1.10.10.10">
    <property type="entry name" value="Winged helix-like DNA-binding domain superfamily/Winged helix DNA-binding domain"/>
    <property type="match status" value="1"/>
</dbReference>